<gene>
    <name evidence="3" type="ORF">Cgig2_026811</name>
</gene>
<comment type="caution">
    <text evidence="3">The sequence shown here is derived from an EMBL/GenBank/DDBJ whole genome shotgun (WGS) entry which is preliminary data.</text>
</comment>
<dbReference type="SUPFAM" id="SSF48452">
    <property type="entry name" value="TPR-like"/>
    <property type="match status" value="1"/>
</dbReference>
<keyword evidence="4" id="KW-1185">Reference proteome</keyword>
<protein>
    <submittedName>
        <fullName evidence="3">Uncharacterized protein</fullName>
    </submittedName>
</protein>
<dbReference type="AlphaFoldDB" id="A0A9Q1JY90"/>
<sequence length="272" mass="30317">MRARVLMAGEISMVPDMKSGTERIDAVVIDEEAVESADETRVVAKILRGECGLEHFLRELKSTGQMMESTPKALLKSQALKEEGNKLCRTKAYRSALNRYEKSIQYLFVVVPGSENEAYEMVELAIAVNLNIAACWLKLKEFELAKRQYDVVMNLDLFNVKARFRRAQALVNLGLKAEALQDLLVALSFDPNNEEIKQELRRIEEMCNVSNEKDLVKEVEVNGNNSVESSSKQVGQLAFDPIKLQVSSVYDKISGKTSSLGPGDPIAKTGKV</sequence>
<evidence type="ECO:0000256" key="1">
    <source>
        <dbReference type="ARBA" id="ARBA00022737"/>
    </source>
</evidence>
<dbReference type="InterPro" id="IPR019734">
    <property type="entry name" value="TPR_rpt"/>
</dbReference>
<dbReference type="PANTHER" id="PTHR11242">
    <property type="entry name" value="ARYL HYDROCARBON RECEPTOR INTERACTING PROTEIN RELATED"/>
    <property type="match status" value="1"/>
</dbReference>
<keyword evidence="1" id="KW-0677">Repeat</keyword>
<evidence type="ECO:0000313" key="3">
    <source>
        <dbReference type="EMBL" id="KAJ8433631.1"/>
    </source>
</evidence>
<dbReference type="PANTHER" id="PTHR11242:SF0">
    <property type="entry name" value="TPR_REGION DOMAIN-CONTAINING PROTEIN"/>
    <property type="match status" value="1"/>
</dbReference>
<dbReference type="Proteomes" id="UP001153076">
    <property type="component" value="Unassembled WGS sequence"/>
</dbReference>
<dbReference type="InterPro" id="IPR039663">
    <property type="entry name" value="AIP/AIPL1/TTC9"/>
</dbReference>
<reference evidence="3" key="1">
    <citation type="submission" date="2022-04" db="EMBL/GenBank/DDBJ databases">
        <title>Carnegiea gigantea Genome sequencing and assembly v2.</title>
        <authorList>
            <person name="Copetti D."/>
            <person name="Sanderson M.J."/>
            <person name="Burquez A."/>
            <person name="Wojciechowski M.F."/>
        </authorList>
    </citation>
    <scope>NUCLEOTIDE SEQUENCE</scope>
    <source>
        <strain evidence="3">SGP5-SGP5p</strain>
        <tissue evidence="3">Aerial part</tissue>
    </source>
</reference>
<evidence type="ECO:0000313" key="4">
    <source>
        <dbReference type="Proteomes" id="UP001153076"/>
    </source>
</evidence>
<evidence type="ECO:0000256" key="2">
    <source>
        <dbReference type="ARBA" id="ARBA00022803"/>
    </source>
</evidence>
<proteinExistence type="predicted"/>
<keyword evidence="2" id="KW-0802">TPR repeat</keyword>
<dbReference type="SMART" id="SM00028">
    <property type="entry name" value="TPR"/>
    <property type="match status" value="2"/>
</dbReference>
<dbReference type="InterPro" id="IPR011990">
    <property type="entry name" value="TPR-like_helical_dom_sf"/>
</dbReference>
<name>A0A9Q1JY90_9CARY</name>
<dbReference type="Gene3D" id="1.25.40.10">
    <property type="entry name" value="Tetratricopeptide repeat domain"/>
    <property type="match status" value="1"/>
</dbReference>
<dbReference type="EMBL" id="JAKOGI010000525">
    <property type="protein sequence ID" value="KAJ8433631.1"/>
    <property type="molecule type" value="Genomic_DNA"/>
</dbReference>
<organism evidence="3 4">
    <name type="scientific">Carnegiea gigantea</name>
    <dbReference type="NCBI Taxonomy" id="171969"/>
    <lineage>
        <taxon>Eukaryota</taxon>
        <taxon>Viridiplantae</taxon>
        <taxon>Streptophyta</taxon>
        <taxon>Embryophyta</taxon>
        <taxon>Tracheophyta</taxon>
        <taxon>Spermatophyta</taxon>
        <taxon>Magnoliopsida</taxon>
        <taxon>eudicotyledons</taxon>
        <taxon>Gunneridae</taxon>
        <taxon>Pentapetalae</taxon>
        <taxon>Caryophyllales</taxon>
        <taxon>Cactineae</taxon>
        <taxon>Cactaceae</taxon>
        <taxon>Cactoideae</taxon>
        <taxon>Echinocereeae</taxon>
        <taxon>Carnegiea</taxon>
    </lineage>
</organism>
<accession>A0A9Q1JY90</accession>
<dbReference type="OrthoDB" id="1721884at2759"/>